<keyword evidence="1" id="KW-0964">Secreted</keyword>
<accession>A0A9D4U8W1</accession>
<comment type="function">
    <text evidence="1">Dirigent proteins impart stereoselectivity on the phenoxy radical-coupling reaction, yielding optically active lignans from two molecules of coniferyl alcohol in the biosynthesis of lignans, flavonolignans, and alkaloids and thus plays a central role in plant secondary metabolism.</text>
</comment>
<gene>
    <name evidence="2" type="ORF">GOP47_0022198</name>
</gene>
<comment type="similarity">
    <text evidence="1">Belongs to the plant dirigent protein family.</text>
</comment>
<evidence type="ECO:0000313" key="3">
    <source>
        <dbReference type="Proteomes" id="UP000886520"/>
    </source>
</evidence>
<keyword evidence="1" id="KW-0052">Apoplast</keyword>
<dbReference type="GO" id="GO:0048046">
    <property type="term" value="C:apoplast"/>
    <property type="evidence" value="ECO:0007669"/>
    <property type="project" value="UniProtKB-SubCell"/>
</dbReference>
<dbReference type="InterPro" id="IPR004265">
    <property type="entry name" value="Dirigent"/>
</dbReference>
<sequence>MEEAARRIKAAALLVSMMVMMMKVVHIDVVAGMRSEWATGGRGEVLRYYLQQQYGENEFTMVQAAKPPPAGAGFAAGVGLQVVYEFVMTRDEEASSEVLGFVRGTALVVNSTAAATVFFVNNVIHWEYGGLNGTLSQQGEAVFSRPPWEFSILSGTGSFRMVRGFNVGTFVSATPSPNGTHIVTYYEARLFLP</sequence>
<reference evidence="2" key="1">
    <citation type="submission" date="2021-01" db="EMBL/GenBank/DDBJ databases">
        <title>Adiantum capillus-veneris genome.</title>
        <authorList>
            <person name="Fang Y."/>
            <person name="Liao Q."/>
        </authorList>
    </citation>
    <scope>NUCLEOTIDE SEQUENCE</scope>
    <source>
        <strain evidence="2">H3</strain>
        <tissue evidence="2">Leaf</tissue>
    </source>
</reference>
<name>A0A9D4U8W1_ADICA</name>
<organism evidence="2 3">
    <name type="scientific">Adiantum capillus-veneris</name>
    <name type="common">Maidenhair fern</name>
    <dbReference type="NCBI Taxonomy" id="13818"/>
    <lineage>
        <taxon>Eukaryota</taxon>
        <taxon>Viridiplantae</taxon>
        <taxon>Streptophyta</taxon>
        <taxon>Embryophyta</taxon>
        <taxon>Tracheophyta</taxon>
        <taxon>Polypodiopsida</taxon>
        <taxon>Polypodiidae</taxon>
        <taxon>Polypodiales</taxon>
        <taxon>Pteridineae</taxon>
        <taxon>Pteridaceae</taxon>
        <taxon>Vittarioideae</taxon>
        <taxon>Adiantum</taxon>
    </lineage>
</organism>
<dbReference type="Pfam" id="PF03018">
    <property type="entry name" value="Dirigent"/>
    <property type="match status" value="1"/>
</dbReference>
<proteinExistence type="inferred from homology"/>
<evidence type="ECO:0000313" key="2">
    <source>
        <dbReference type="EMBL" id="KAI5063651.1"/>
    </source>
</evidence>
<dbReference type="EMBL" id="JABFUD020000021">
    <property type="protein sequence ID" value="KAI5063651.1"/>
    <property type="molecule type" value="Genomic_DNA"/>
</dbReference>
<dbReference type="Proteomes" id="UP000886520">
    <property type="component" value="Chromosome 21"/>
</dbReference>
<dbReference type="PANTHER" id="PTHR21495">
    <property type="entry name" value="NUCLEOPORIN-RELATED"/>
    <property type="match status" value="1"/>
</dbReference>
<dbReference type="AlphaFoldDB" id="A0A9D4U8W1"/>
<dbReference type="OrthoDB" id="1928589at2759"/>
<comment type="subunit">
    <text evidence="1">Homodimer.</text>
</comment>
<comment type="caution">
    <text evidence="2">The sequence shown here is derived from an EMBL/GenBank/DDBJ whole genome shotgun (WGS) entry which is preliminary data.</text>
</comment>
<evidence type="ECO:0000256" key="1">
    <source>
        <dbReference type="RuleBase" id="RU363099"/>
    </source>
</evidence>
<comment type="subcellular location">
    <subcellularLocation>
        <location evidence="1">Secreted</location>
        <location evidence="1">Extracellular space</location>
        <location evidence="1">Apoplast</location>
    </subcellularLocation>
</comment>
<keyword evidence="3" id="KW-1185">Reference proteome</keyword>
<protein>
    <recommendedName>
        <fullName evidence="1">Dirigent protein</fullName>
    </recommendedName>
</protein>